<dbReference type="GO" id="GO:0006281">
    <property type="term" value="P:DNA repair"/>
    <property type="evidence" value="ECO:0007669"/>
    <property type="project" value="UniProtKB-KW"/>
</dbReference>
<dbReference type="OrthoDB" id="6427080at2759"/>
<proteinExistence type="inferred from homology"/>
<evidence type="ECO:0000313" key="14">
    <source>
        <dbReference type="Proteomes" id="UP000597762"/>
    </source>
</evidence>
<dbReference type="GO" id="GO:0003677">
    <property type="term" value="F:DNA binding"/>
    <property type="evidence" value="ECO:0007669"/>
    <property type="project" value="UniProtKB-KW"/>
</dbReference>
<evidence type="ECO:0000256" key="4">
    <source>
        <dbReference type="ARBA" id="ARBA00014320"/>
    </source>
</evidence>
<comment type="similarity">
    <text evidence="3">Belongs to the PARI family.</text>
</comment>
<evidence type="ECO:0000256" key="8">
    <source>
        <dbReference type="ARBA" id="ARBA00023204"/>
    </source>
</evidence>
<dbReference type="PANTHER" id="PTHR32121">
    <property type="entry name" value="PCNA-INTERACTING PARTNER"/>
    <property type="match status" value="1"/>
</dbReference>
<dbReference type="PANTHER" id="PTHR32121:SF0">
    <property type="entry name" value="PCNA-INTERACTING PARTNER"/>
    <property type="match status" value="1"/>
</dbReference>
<dbReference type="GO" id="GO:0005634">
    <property type="term" value="C:nucleus"/>
    <property type="evidence" value="ECO:0007669"/>
    <property type="project" value="UniProtKB-SubCell"/>
</dbReference>
<dbReference type="GO" id="GO:2000042">
    <property type="term" value="P:negative regulation of double-strand break repair via homologous recombination"/>
    <property type="evidence" value="ECO:0007669"/>
    <property type="project" value="InterPro"/>
</dbReference>
<reference evidence="13" key="1">
    <citation type="submission" date="2021-01" db="EMBL/GenBank/DDBJ databases">
        <authorList>
            <person name="Li R."/>
            <person name="Bekaert M."/>
        </authorList>
    </citation>
    <scope>NUCLEOTIDE SEQUENCE</scope>
    <source>
        <strain evidence="13">Farmed</strain>
    </source>
</reference>
<evidence type="ECO:0000256" key="5">
    <source>
        <dbReference type="ARBA" id="ARBA00022490"/>
    </source>
</evidence>
<protein>
    <recommendedName>
        <fullName evidence="4">PCNA-interacting partner</fullName>
    </recommendedName>
    <alternativeName>
        <fullName evidence="10">PARP-1 binding protein</fullName>
    </alternativeName>
    <alternativeName>
        <fullName evidence="11">PARP1-binding protein</fullName>
    </alternativeName>
</protein>
<comment type="subcellular location">
    <subcellularLocation>
        <location evidence="2">Cytoplasm</location>
    </subcellularLocation>
    <subcellularLocation>
        <location evidence="1">Nucleus</location>
    </subcellularLocation>
</comment>
<dbReference type="Gene3D" id="1.10.486.10">
    <property type="entry name" value="PCRA, domain 4"/>
    <property type="match status" value="1"/>
</dbReference>
<evidence type="ECO:0000256" key="10">
    <source>
        <dbReference type="ARBA" id="ARBA00031632"/>
    </source>
</evidence>
<dbReference type="InterPro" id="IPR038932">
    <property type="entry name" value="PARPBP"/>
</dbReference>
<keyword evidence="14" id="KW-1185">Reference proteome</keyword>
<dbReference type="GO" id="GO:0000785">
    <property type="term" value="C:chromatin"/>
    <property type="evidence" value="ECO:0007669"/>
    <property type="project" value="TreeGrafter"/>
</dbReference>
<dbReference type="AlphaFoldDB" id="A0A812CWM1"/>
<dbReference type="EMBL" id="CAHIKZ030002423">
    <property type="protein sequence ID" value="CAE1286685.1"/>
    <property type="molecule type" value="Genomic_DNA"/>
</dbReference>
<dbReference type="Proteomes" id="UP000597762">
    <property type="component" value="Unassembled WGS sequence"/>
</dbReference>
<evidence type="ECO:0000256" key="11">
    <source>
        <dbReference type="ARBA" id="ARBA00032731"/>
    </source>
</evidence>
<gene>
    <name evidence="13" type="ORF">SPHA_46144</name>
</gene>
<evidence type="ECO:0000256" key="3">
    <source>
        <dbReference type="ARBA" id="ARBA00009135"/>
    </source>
</evidence>
<name>A0A812CWM1_ACAPH</name>
<keyword evidence="9" id="KW-0539">Nucleus</keyword>
<keyword evidence="8" id="KW-0234">DNA repair</keyword>
<evidence type="ECO:0000256" key="12">
    <source>
        <dbReference type="SAM" id="MobiDB-lite"/>
    </source>
</evidence>
<comment type="caution">
    <text evidence="13">The sequence shown here is derived from an EMBL/GenBank/DDBJ whole genome shotgun (WGS) entry which is preliminary data.</text>
</comment>
<evidence type="ECO:0000256" key="2">
    <source>
        <dbReference type="ARBA" id="ARBA00004496"/>
    </source>
</evidence>
<evidence type="ECO:0000256" key="1">
    <source>
        <dbReference type="ARBA" id="ARBA00004123"/>
    </source>
</evidence>
<sequence length="624" mass="71126">METDEDSEEEKRREISQRPVERVITKSRKPPMNQRKSKDPKNLMMRKPMVYVVHGWEAENIDSILRQVKKKCSDNGTQQNDFICIGSSCLRETNSASSLTAYLINIYRTHGVVKVDRTTILSADDAMLGLQLCLADINLQATGEFDALLSDVLTDQCSSLDEEVKCLNDKSFIIFDYPVNVVEKAMFSFLCSTRDITNIVVKESSLEDNDVNLKFQSLTYSTDLLESYSLQPSTLKNNRLKLSPTQKYIQQIFLSYIDLLVNSSSSISLARVINIPDREIDHHAFTVLKRRANKSNLSMYQLAISLVMKIRLGGKGYAPDQNDPLMMYVKGLSQFVNLLQSLHTIIEDEPDVRLACQRVVKLLKNTILKSRESLSRKPAVEEMAEKIKEDIKTVHKEIELRLQNKLSLPTNQRGSKYKCKTLQVLQALLDQHVINTSGTSDVSILSDVFLTQGTPLRFPSLLSQFRSPEQDAIINRSHDLLQAVRKFFCLKGNKTITIDPRKGEIIPHHKSCMSWVTPSMNEHIPVTNVEYVQPSTTLVCPASSKKIYTSFSINEKENVPSNFLSTDNKMQSKEWNQSKEKGFKEKETKRKKAVIKSDLPKKKCCKRLLPQIKGQTTLNFFIRK</sequence>
<dbReference type="GO" id="GO:0005737">
    <property type="term" value="C:cytoplasm"/>
    <property type="evidence" value="ECO:0007669"/>
    <property type="project" value="UniProtKB-SubCell"/>
</dbReference>
<keyword evidence="6" id="KW-0227">DNA damage</keyword>
<feature type="region of interest" description="Disordered" evidence="12">
    <location>
        <begin position="562"/>
        <end position="589"/>
    </location>
</feature>
<accession>A0A812CWM1</accession>
<evidence type="ECO:0000256" key="6">
    <source>
        <dbReference type="ARBA" id="ARBA00022763"/>
    </source>
</evidence>
<evidence type="ECO:0000256" key="9">
    <source>
        <dbReference type="ARBA" id="ARBA00023242"/>
    </source>
</evidence>
<keyword evidence="5" id="KW-0963">Cytoplasm</keyword>
<evidence type="ECO:0000313" key="13">
    <source>
        <dbReference type="EMBL" id="CAE1286685.1"/>
    </source>
</evidence>
<keyword evidence="7" id="KW-0238">DNA-binding</keyword>
<organism evidence="13 14">
    <name type="scientific">Acanthosepion pharaonis</name>
    <name type="common">Pharaoh cuttlefish</name>
    <name type="synonym">Sepia pharaonis</name>
    <dbReference type="NCBI Taxonomy" id="158019"/>
    <lineage>
        <taxon>Eukaryota</taxon>
        <taxon>Metazoa</taxon>
        <taxon>Spiralia</taxon>
        <taxon>Lophotrochozoa</taxon>
        <taxon>Mollusca</taxon>
        <taxon>Cephalopoda</taxon>
        <taxon>Coleoidea</taxon>
        <taxon>Decapodiformes</taxon>
        <taxon>Sepiida</taxon>
        <taxon>Sepiina</taxon>
        <taxon>Sepiidae</taxon>
        <taxon>Acanthosepion</taxon>
    </lineage>
</organism>
<feature type="compositionally biased region" description="Basic and acidic residues" evidence="12">
    <location>
        <begin position="570"/>
        <end position="588"/>
    </location>
</feature>
<feature type="compositionally biased region" description="Basic and acidic residues" evidence="12">
    <location>
        <begin position="9"/>
        <end position="24"/>
    </location>
</feature>
<feature type="region of interest" description="Disordered" evidence="12">
    <location>
        <begin position="1"/>
        <end position="41"/>
    </location>
</feature>
<evidence type="ECO:0000256" key="7">
    <source>
        <dbReference type="ARBA" id="ARBA00023125"/>
    </source>
</evidence>